<keyword evidence="5 9" id="KW-0472">Membrane</keyword>
<evidence type="ECO:0000256" key="2">
    <source>
        <dbReference type="ARBA" id="ARBA00022692"/>
    </source>
</evidence>
<keyword evidence="7" id="KW-0325">Glycoprotein</keyword>
<dbReference type="Gene3D" id="2.60.40.10">
    <property type="entry name" value="Immunoglobulins"/>
    <property type="match status" value="1"/>
</dbReference>
<dbReference type="GO" id="GO:0009897">
    <property type="term" value="C:external side of plasma membrane"/>
    <property type="evidence" value="ECO:0007669"/>
    <property type="project" value="TreeGrafter"/>
</dbReference>
<sequence>MNVIWITATLLSRGLLAVAETEKCPDMPIHRITPGANVSVRCPNTTGAEVKFELWKDKCKVGSVTRKQNQTETEGAVDFRDQDQNTTARFVLSQVDRNSTGIFACNAERLYPPPYLKSPGVENMVVVNELPQVRACPLEKPTEAWIWAALGVAAAYSLIMTGIAVGLWHYLKNKQNIQHDYMNMKPKAVRKKQGVQHPVRTGRY</sequence>
<gene>
    <name evidence="11" type="ORF">ANANG_G00055120</name>
</gene>
<feature type="chain" id="PRO_5039217367" description="Ig-like domain-containing protein" evidence="10">
    <location>
        <begin position="22"/>
        <end position="204"/>
    </location>
</feature>
<evidence type="ECO:0000256" key="6">
    <source>
        <dbReference type="ARBA" id="ARBA00023157"/>
    </source>
</evidence>
<dbReference type="InterPro" id="IPR040216">
    <property type="entry name" value="CTLA4/CD28"/>
</dbReference>
<dbReference type="OMA" id="QQWDVQC"/>
<feature type="signal peptide" evidence="10">
    <location>
        <begin position="1"/>
        <end position="21"/>
    </location>
</feature>
<evidence type="ECO:0000313" key="11">
    <source>
        <dbReference type="EMBL" id="KAG5851755.1"/>
    </source>
</evidence>
<keyword evidence="3 10" id="KW-0732">Signal</keyword>
<dbReference type="GO" id="GO:0050852">
    <property type="term" value="P:T cell receptor signaling pathway"/>
    <property type="evidence" value="ECO:0007669"/>
    <property type="project" value="TreeGrafter"/>
</dbReference>
<evidence type="ECO:0000256" key="5">
    <source>
        <dbReference type="ARBA" id="ARBA00023136"/>
    </source>
</evidence>
<dbReference type="AlphaFoldDB" id="A0A9D3MR12"/>
<evidence type="ECO:0000256" key="9">
    <source>
        <dbReference type="SAM" id="Phobius"/>
    </source>
</evidence>
<comment type="subcellular location">
    <subcellularLocation>
        <location evidence="1">Membrane</location>
        <topology evidence="1">Single-pass type I membrane protein</topology>
    </subcellularLocation>
</comment>
<dbReference type="PANTHER" id="PTHR11494">
    <property type="entry name" value="CYTOTOXIC T-LYMPHOCYTE PROTEIN"/>
    <property type="match status" value="1"/>
</dbReference>
<dbReference type="GO" id="GO:0042129">
    <property type="term" value="P:regulation of T cell proliferation"/>
    <property type="evidence" value="ECO:0007669"/>
    <property type="project" value="InterPro"/>
</dbReference>
<reference evidence="11" key="1">
    <citation type="submission" date="2021-01" db="EMBL/GenBank/DDBJ databases">
        <title>A chromosome-scale assembly of European eel, Anguilla anguilla.</title>
        <authorList>
            <person name="Henkel C."/>
            <person name="Jong-Raadsen S.A."/>
            <person name="Dufour S."/>
            <person name="Weltzien F.-A."/>
            <person name="Palstra A.P."/>
            <person name="Pelster B."/>
            <person name="Spaink H.P."/>
            <person name="Van Den Thillart G.E."/>
            <person name="Jansen H."/>
            <person name="Zahm M."/>
            <person name="Klopp C."/>
            <person name="Cedric C."/>
            <person name="Louis A."/>
            <person name="Berthelot C."/>
            <person name="Parey E."/>
            <person name="Roest Crollius H."/>
            <person name="Montfort J."/>
            <person name="Robinson-Rechavi M."/>
            <person name="Bucao C."/>
            <person name="Bouchez O."/>
            <person name="Gislard M."/>
            <person name="Lluch J."/>
            <person name="Milhes M."/>
            <person name="Lampietro C."/>
            <person name="Lopez Roques C."/>
            <person name="Donnadieu C."/>
            <person name="Braasch I."/>
            <person name="Desvignes T."/>
            <person name="Postlethwait J."/>
            <person name="Bobe J."/>
            <person name="Guiguen Y."/>
            <person name="Dirks R."/>
        </authorList>
    </citation>
    <scope>NUCLEOTIDE SEQUENCE</scope>
    <source>
        <strain evidence="11">Tag_6206</strain>
        <tissue evidence="11">Liver</tissue>
    </source>
</reference>
<evidence type="ECO:0000256" key="8">
    <source>
        <dbReference type="ARBA" id="ARBA00023319"/>
    </source>
</evidence>
<dbReference type="Proteomes" id="UP001044222">
    <property type="component" value="Unassembled WGS sequence"/>
</dbReference>
<dbReference type="OrthoDB" id="8654606at2759"/>
<evidence type="ECO:0008006" key="13">
    <source>
        <dbReference type="Google" id="ProtNLM"/>
    </source>
</evidence>
<evidence type="ECO:0000256" key="4">
    <source>
        <dbReference type="ARBA" id="ARBA00022989"/>
    </source>
</evidence>
<evidence type="ECO:0000313" key="12">
    <source>
        <dbReference type="Proteomes" id="UP001044222"/>
    </source>
</evidence>
<feature type="transmembrane region" description="Helical" evidence="9">
    <location>
        <begin position="144"/>
        <end position="171"/>
    </location>
</feature>
<keyword evidence="12" id="KW-1185">Reference proteome</keyword>
<evidence type="ECO:0000256" key="3">
    <source>
        <dbReference type="ARBA" id="ARBA00022729"/>
    </source>
</evidence>
<keyword evidence="4 9" id="KW-1133">Transmembrane helix</keyword>
<keyword evidence="2 9" id="KW-0812">Transmembrane</keyword>
<dbReference type="InterPro" id="IPR013783">
    <property type="entry name" value="Ig-like_fold"/>
</dbReference>
<name>A0A9D3MR12_ANGAN</name>
<organism evidence="11 12">
    <name type="scientific">Anguilla anguilla</name>
    <name type="common">European freshwater eel</name>
    <name type="synonym">Muraena anguilla</name>
    <dbReference type="NCBI Taxonomy" id="7936"/>
    <lineage>
        <taxon>Eukaryota</taxon>
        <taxon>Metazoa</taxon>
        <taxon>Chordata</taxon>
        <taxon>Craniata</taxon>
        <taxon>Vertebrata</taxon>
        <taxon>Euteleostomi</taxon>
        <taxon>Actinopterygii</taxon>
        <taxon>Neopterygii</taxon>
        <taxon>Teleostei</taxon>
        <taxon>Anguilliformes</taxon>
        <taxon>Anguillidae</taxon>
        <taxon>Anguilla</taxon>
    </lineage>
</organism>
<proteinExistence type="predicted"/>
<protein>
    <recommendedName>
        <fullName evidence="13">Ig-like domain-containing protein</fullName>
    </recommendedName>
</protein>
<accession>A0A9D3MR12</accession>
<evidence type="ECO:0000256" key="1">
    <source>
        <dbReference type="ARBA" id="ARBA00004479"/>
    </source>
</evidence>
<keyword evidence="8" id="KW-0393">Immunoglobulin domain</keyword>
<keyword evidence="6" id="KW-1015">Disulfide bond</keyword>
<dbReference type="PANTHER" id="PTHR11494:SF9">
    <property type="entry name" value="SI:DKEY-1H24.6"/>
    <property type="match status" value="1"/>
</dbReference>
<comment type="caution">
    <text evidence="11">The sequence shown here is derived from an EMBL/GenBank/DDBJ whole genome shotgun (WGS) entry which is preliminary data.</text>
</comment>
<evidence type="ECO:0000256" key="7">
    <source>
        <dbReference type="ARBA" id="ARBA00023180"/>
    </source>
</evidence>
<evidence type="ECO:0000256" key="10">
    <source>
        <dbReference type="SAM" id="SignalP"/>
    </source>
</evidence>
<dbReference type="EMBL" id="JAFIRN010000003">
    <property type="protein sequence ID" value="KAG5851755.1"/>
    <property type="molecule type" value="Genomic_DNA"/>
</dbReference>